<evidence type="ECO:0000259" key="6">
    <source>
        <dbReference type="PROSITE" id="PS50893"/>
    </source>
</evidence>
<feature type="compositionally biased region" description="Acidic residues" evidence="4">
    <location>
        <begin position="150"/>
        <end position="162"/>
    </location>
</feature>
<dbReference type="SUPFAM" id="SSF52540">
    <property type="entry name" value="P-loop containing nucleoside triphosphate hydrolases"/>
    <property type="match status" value="1"/>
</dbReference>
<keyword evidence="5" id="KW-1133">Transmembrane helix</keyword>
<feature type="domain" description="ABC transporter" evidence="6">
    <location>
        <begin position="185"/>
        <end position="416"/>
    </location>
</feature>
<dbReference type="PANTHER" id="PTHR24223:SF353">
    <property type="entry name" value="ABC TRANSPORTER ATP-BINDING PROTEIN_PERMEASE VMR1-RELATED"/>
    <property type="match status" value="1"/>
</dbReference>
<feature type="region of interest" description="Disordered" evidence="4">
    <location>
        <begin position="150"/>
        <end position="170"/>
    </location>
</feature>
<dbReference type="OrthoDB" id="2692584at2759"/>
<dbReference type="GO" id="GO:0042626">
    <property type="term" value="F:ATPase-coupled transmembrane transporter activity"/>
    <property type="evidence" value="ECO:0007669"/>
    <property type="project" value="TreeGrafter"/>
</dbReference>
<evidence type="ECO:0000256" key="5">
    <source>
        <dbReference type="SAM" id="Phobius"/>
    </source>
</evidence>
<name>A0A166LKQ4_9AGAM</name>
<sequence>MLHCCGDTMAVTASIIPYLMFSYTTRVVMLGNAPSSLEIDDLPILPVDMRASTAYAKMEHALWLSPHASSHKGDKMEQTGVLRLNAIGFAALTLLASVSAVLFYVPAFFMQKLVQYTQDDPERVDRPWGVDECSVNAIAHIIRRAALEHGDDDAAGQDDDAAEQPGLPPLPPLRLLHRPLEHRPPHTPPLDIRLGEEVHPLGCLRGFLPGELSLVCGQLGGGKTRCLARWIRWRGRSLPRSLPDALASFAEVKSGEGGEGVVPSMVSRTSRPKGPDGWNFADNILFNLSLEEAPYQQTVDVCAFITDLEILEDGDQSEIGERGVNHLGGQKARASLVRAVYSRASTLFLDNVLFAVDAHTASHLYTACLKAELMRGCDIMLVSHQVQLCVPGVSNVFGRVEELATRQVATTARESQLL</sequence>
<evidence type="ECO:0000256" key="2">
    <source>
        <dbReference type="ARBA" id="ARBA00022741"/>
    </source>
</evidence>
<dbReference type="InterPro" id="IPR050173">
    <property type="entry name" value="ABC_transporter_C-like"/>
</dbReference>
<dbReference type="InterPro" id="IPR027417">
    <property type="entry name" value="P-loop_NTPase"/>
</dbReference>
<dbReference type="GO" id="GO:0000329">
    <property type="term" value="C:fungal-type vacuole membrane"/>
    <property type="evidence" value="ECO:0007669"/>
    <property type="project" value="TreeGrafter"/>
</dbReference>
<feature type="transmembrane region" description="Helical" evidence="5">
    <location>
        <begin position="84"/>
        <end position="105"/>
    </location>
</feature>
<evidence type="ECO:0000313" key="7">
    <source>
        <dbReference type="EMBL" id="KZP23062.1"/>
    </source>
</evidence>
<keyword evidence="8" id="KW-1185">Reference proteome</keyword>
<keyword evidence="3" id="KW-0067">ATP-binding</keyword>
<keyword evidence="2" id="KW-0547">Nucleotide-binding</keyword>
<gene>
    <name evidence="7" type="ORF">FIBSPDRAFT_1043197</name>
</gene>
<dbReference type="PANTHER" id="PTHR24223">
    <property type="entry name" value="ATP-BINDING CASSETTE SUB-FAMILY C"/>
    <property type="match status" value="1"/>
</dbReference>
<dbReference type="STRING" id="436010.A0A166LKQ4"/>
<evidence type="ECO:0000256" key="1">
    <source>
        <dbReference type="ARBA" id="ARBA00022737"/>
    </source>
</evidence>
<evidence type="ECO:0000256" key="4">
    <source>
        <dbReference type="SAM" id="MobiDB-lite"/>
    </source>
</evidence>
<dbReference type="PROSITE" id="PS50893">
    <property type="entry name" value="ABC_TRANSPORTER_2"/>
    <property type="match status" value="1"/>
</dbReference>
<accession>A0A166LKQ4</accession>
<keyword evidence="5" id="KW-0472">Membrane</keyword>
<dbReference type="GO" id="GO:0005524">
    <property type="term" value="F:ATP binding"/>
    <property type="evidence" value="ECO:0007669"/>
    <property type="project" value="UniProtKB-KW"/>
</dbReference>
<protein>
    <recommendedName>
        <fullName evidence="6">ABC transporter domain-containing protein</fullName>
    </recommendedName>
</protein>
<evidence type="ECO:0000313" key="8">
    <source>
        <dbReference type="Proteomes" id="UP000076532"/>
    </source>
</evidence>
<reference evidence="7 8" key="1">
    <citation type="journal article" date="2016" name="Mol. Biol. Evol.">
        <title>Comparative Genomics of Early-Diverging Mushroom-Forming Fungi Provides Insights into the Origins of Lignocellulose Decay Capabilities.</title>
        <authorList>
            <person name="Nagy L.G."/>
            <person name="Riley R."/>
            <person name="Tritt A."/>
            <person name="Adam C."/>
            <person name="Daum C."/>
            <person name="Floudas D."/>
            <person name="Sun H."/>
            <person name="Yadav J.S."/>
            <person name="Pangilinan J."/>
            <person name="Larsson K.H."/>
            <person name="Matsuura K."/>
            <person name="Barry K."/>
            <person name="Labutti K."/>
            <person name="Kuo R."/>
            <person name="Ohm R.A."/>
            <person name="Bhattacharya S.S."/>
            <person name="Shirouzu T."/>
            <person name="Yoshinaga Y."/>
            <person name="Martin F.M."/>
            <person name="Grigoriev I.V."/>
            <person name="Hibbett D.S."/>
        </authorList>
    </citation>
    <scope>NUCLEOTIDE SEQUENCE [LARGE SCALE GENOMIC DNA]</scope>
    <source>
        <strain evidence="7 8">CBS 109695</strain>
    </source>
</reference>
<evidence type="ECO:0000256" key="3">
    <source>
        <dbReference type="ARBA" id="ARBA00022840"/>
    </source>
</evidence>
<proteinExistence type="predicted"/>
<keyword evidence="5" id="KW-0812">Transmembrane</keyword>
<dbReference type="Proteomes" id="UP000076532">
    <property type="component" value="Unassembled WGS sequence"/>
</dbReference>
<organism evidence="7 8">
    <name type="scientific">Athelia psychrophila</name>
    <dbReference type="NCBI Taxonomy" id="1759441"/>
    <lineage>
        <taxon>Eukaryota</taxon>
        <taxon>Fungi</taxon>
        <taxon>Dikarya</taxon>
        <taxon>Basidiomycota</taxon>
        <taxon>Agaricomycotina</taxon>
        <taxon>Agaricomycetes</taxon>
        <taxon>Agaricomycetidae</taxon>
        <taxon>Atheliales</taxon>
        <taxon>Atheliaceae</taxon>
        <taxon>Athelia</taxon>
    </lineage>
</organism>
<dbReference type="EMBL" id="KV417535">
    <property type="protein sequence ID" value="KZP23062.1"/>
    <property type="molecule type" value="Genomic_DNA"/>
</dbReference>
<dbReference type="InterPro" id="IPR003439">
    <property type="entry name" value="ABC_transporter-like_ATP-bd"/>
</dbReference>
<dbReference type="AlphaFoldDB" id="A0A166LKQ4"/>
<keyword evidence="1" id="KW-0677">Repeat</keyword>
<dbReference type="GO" id="GO:0016887">
    <property type="term" value="F:ATP hydrolysis activity"/>
    <property type="evidence" value="ECO:0007669"/>
    <property type="project" value="InterPro"/>
</dbReference>
<dbReference type="Gene3D" id="3.40.50.300">
    <property type="entry name" value="P-loop containing nucleotide triphosphate hydrolases"/>
    <property type="match status" value="1"/>
</dbReference>